<evidence type="ECO:0000256" key="2">
    <source>
        <dbReference type="ARBA" id="ARBA00022741"/>
    </source>
</evidence>
<dbReference type="SUPFAM" id="SSF52540">
    <property type="entry name" value="P-loop containing nucleoside triphosphate hydrolases"/>
    <property type="match status" value="1"/>
</dbReference>
<organism evidence="6 7">
    <name type="scientific">Treponema peruense</name>
    <dbReference type="NCBI Taxonomy" id="2787628"/>
    <lineage>
        <taxon>Bacteria</taxon>
        <taxon>Pseudomonadati</taxon>
        <taxon>Spirochaetota</taxon>
        <taxon>Spirochaetia</taxon>
        <taxon>Spirochaetales</taxon>
        <taxon>Treponemataceae</taxon>
        <taxon>Treponema</taxon>
    </lineage>
</organism>
<dbReference type="FunFam" id="3.40.50.300:FF:000032">
    <property type="entry name" value="Export ABC transporter ATP-binding protein"/>
    <property type="match status" value="1"/>
</dbReference>
<proteinExistence type="inferred from homology"/>
<dbReference type="GO" id="GO:0005524">
    <property type="term" value="F:ATP binding"/>
    <property type="evidence" value="ECO:0007669"/>
    <property type="project" value="UniProtKB-KW"/>
</dbReference>
<feature type="domain" description="ABC transporter" evidence="5">
    <location>
        <begin position="9"/>
        <end position="230"/>
    </location>
</feature>
<evidence type="ECO:0000313" key="7">
    <source>
        <dbReference type="Proteomes" id="UP000595224"/>
    </source>
</evidence>
<keyword evidence="7" id="KW-1185">Reference proteome</keyword>
<dbReference type="PROSITE" id="PS00211">
    <property type="entry name" value="ABC_TRANSPORTER_1"/>
    <property type="match status" value="1"/>
</dbReference>
<dbReference type="SMART" id="SM00382">
    <property type="entry name" value="AAA"/>
    <property type="match status" value="1"/>
</dbReference>
<keyword evidence="2" id="KW-0547">Nucleotide-binding</keyword>
<dbReference type="RefSeq" id="WP_177527401.1">
    <property type="nucleotide sequence ID" value="NZ_CBCSHE010000004.1"/>
</dbReference>
<dbReference type="PANTHER" id="PTHR42798">
    <property type="entry name" value="LIPOPROTEIN-RELEASING SYSTEM ATP-BINDING PROTEIN LOLD"/>
    <property type="match status" value="1"/>
</dbReference>
<sequence length="230" mass="24889">MNDADNIILKISALEKTYVTGSENLTILKDLDMSVSRGTKCVIVGESGSGKSTLLNIIAGLDSVTGGSVCVNGKDVAKMNERSLPEFRRSVLGLIFQFHYLLKDFTALENVFLPAYMAGVPKRAAMEKAKSLLNDVGLSSRAEHLPSQLSGGERQRVAVARSLVNDPELILADEPTGNLDPANAALIGNLLFTMAEKYNKTLLLVTHDMTLASRGDIKYRIESGRLSEAF</sequence>
<evidence type="ECO:0000256" key="1">
    <source>
        <dbReference type="ARBA" id="ARBA00022448"/>
    </source>
</evidence>
<dbReference type="Gene3D" id="3.40.50.300">
    <property type="entry name" value="P-loop containing nucleotide triphosphate hydrolases"/>
    <property type="match status" value="1"/>
</dbReference>
<dbReference type="Pfam" id="PF00005">
    <property type="entry name" value="ABC_tran"/>
    <property type="match status" value="1"/>
</dbReference>
<dbReference type="PROSITE" id="PS50893">
    <property type="entry name" value="ABC_TRANSPORTER_2"/>
    <property type="match status" value="1"/>
</dbReference>
<reference evidence="6 7" key="1">
    <citation type="submission" date="2020-11" db="EMBL/GenBank/DDBJ databases">
        <title>Treponema Peruensis nv. sp., first commensal Treponema isolated from human feces.</title>
        <authorList>
            <person name="Belkhou C."/>
            <person name="Raes J."/>
        </authorList>
    </citation>
    <scope>NUCLEOTIDE SEQUENCE [LARGE SCALE GENOMIC DNA]</scope>
    <source>
        <strain evidence="6 7">RCC2812</strain>
    </source>
</reference>
<dbReference type="CDD" id="cd03255">
    <property type="entry name" value="ABC_MJ0796_LolCDE_FtsE"/>
    <property type="match status" value="1"/>
</dbReference>
<evidence type="ECO:0000259" key="5">
    <source>
        <dbReference type="PROSITE" id="PS50893"/>
    </source>
</evidence>
<keyword evidence="3 6" id="KW-0067">ATP-binding</keyword>
<dbReference type="PANTHER" id="PTHR42798:SF2">
    <property type="entry name" value="ABC TRANSPORTER ATP-BINDING PROTEIN MG467-RELATED"/>
    <property type="match status" value="1"/>
</dbReference>
<dbReference type="GO" id="GO:0022857">
    <property type="term" value="F:transmembrane transporter activity"/>
    <property type="evidence" value="ECO:0007669"/>
    <property type="project" value="UniProtKB-ARBA"/>
</dbReference>
<gene>
    <name evidence="6" type="ORF">IWA51_04710</name>
</gene>
<accession>A0A7T3V5T7</accession>
<dbReference type="AlphaFoldDB" id="A0A7T3V5T7"/>
<dbReference type="InterPro" id="IPR003593">
    <property type="entry name" value="AAA+_ATPase"/>
</dbReference>
<evidence type="ECO:0000313" key="6">
    <source>
        <dbReference type="EMBL" id="QQA01902.1"/>
    </source>
</evidence>
<dbReference type="GO" id="GO:0098796">
    <property type="term" value="C:membrane protein complex"/>
    <property type="evidence" value="ECO:0007669"/>
    <property type="project" value="UniProtKB-ARBA"/>
</dbReference>
<dbReference type="InterPro" id="IPR017911">
    <property type="entry name" value="MacB-like_ATP-bd"/>
</dbReference>
<dbReference type="EMBL" id="CP064936">
    <property type="protein sequence ID" value="QQA01902.1"/>
    <property type="molecule type" value="Genomic_DNA"/>
</dbReference>
<keyword evidence="1" id="KW-0813">Transport</keyword>
<protein>
    <submittedName>
        <fullName evidence="6">ABC transporter ATP-binding protein</fullName>
    </submittedName>
</protein>
<evidence type="ECO:0000256" key="3">
    <source>
        <dbReference type="ARBA" id="ARBA00022840"/>
    </source>
</evidence>
<name>A0A7T3V5T7_9SPIR</name>
<dbReference type="InterPro" id="IPR003439">
    <property type="entry name" value="ABC_transporter-like_ATP-bd"/>
</dbReference>
<dbReference type="InterPro" id="IPR027417">
    <property type="entry name" value="P-loop_NTPase"/>
</dbReference>
<dbReference type="GO" id="GO:0016887">
    <property type="term" value="F:ATP hydrolysis activity"/>
    <property type="evidence" value="ECO:0007669"/>
    <property type="project" value="InterPro"/>
</dbReference>
<evidence type="ECO:0000256" key="4">
    <source>
        <dbReference type="ARBA" id="ARBA00038388"/>
    </source>
</evidence>
<comment type="similarity">
    <text evidence="4">Belongs to the ABC transporter superfamily. Macrolide exporter (TC 3.A.1.122) family.</text>
</comment>
<dbReference type="KEGG" id="tper:IWA51_04710"/>
<dbReference type="Proteomes" id="UP000595224">
    <property type="component" value="Chromosome"/>
</dbReference>
<dbReference type="InterPro" id="IPR017871">
    <property type="entry name" value="ABC_transporter-like_CS"/>
</dbReference>